<proteinExistence type="predicted"/>
<sequence length="185" mass="21257">MKRHLLPKVLHELILGAVYCNTLKLLDTQVRQSFLRIHRWLSFVRLLMMAGLVCHGWQYLSPLQSAITWTLCLPLRSLLYEQLPQSRLRFPACVRRTPGTTRGLLSTRLRTVVHSLPFAKSACASYWFSSPARVFPWLCLRGIQLRVDFLSTKSRRNRRKALLISCVGGSAANVRHYSTFCSDVN</sequence>
<evidence type="ECO:0000313" key="1">
    <source>
        <dbReference type="EMBL" id="VDL90857.1"/>
    </source>
</evidence>
<dbReference type="Proteomes" id="UP000275846">
    <property type="component" value="Unassembled WGS sequence"/>
</dbReference>
<organism evidence="1 2">
    <name type="scientific">Schistocephalus solidus</name>
    <name type="common">Tapeworm</name>
    <dbReference type="NCBI Taxonomy" id="70667"/>
    <lineage>
        <taxon>Eukaryota</taxon>
        <taxon>Metazoa</taxon>
        <taxon>Spiralia</taxon>
        <taxon>Lophotrochozoa</taxon>
        <taxon>Platyhelminthes</taxon>
        <taxon>Cestoda</taxon>
        <taxon>Eucestoda</taxon>
        <taxon>Diphyllobothriidea</taxon>
        <taxon>Diphyllobothriidae</taxon>
        <taxon>Schistocephalus</taxon>
    </lineage>
</organism>
<dbReference type="EMBL" id="UYSU01032880">
    <property type="protein sequence ID" value="VDL90857.1"/>
    <property type="molecule type" value="Genomic_DNA"/>
</dbReference>
<protein>
    <submittedName>
        <fullName evidence="1">Uncharacterized protein</fullName>
    </submittedName>
</protein>
<dbReference type="AlphaFoldDB" id="A0A3P7DS31"/>
<gene>
    <name evidence="1" type="ORF">SSLN_LOCUS4472</name>
</gene>
<keyword evidence="2" id="KW-1185">Reference proteome</keyword>
<name>A0A3P7DS31_SCHSO</name>
<accession>A0A3P7DS31</accession>
<evidence type="ECO:0000313" key="2">
    <source>
        <dbReference type="Proteomes" id="UP000275846"/>
    </source>
</evidence>
<reference evidence="1 2" key="1">
    <citation type="submission" date="2018-11" db="EMBL/GenBank/DDBJ databases">
        <authorList>
            <consortium name="Pathogen Informatics"/>
        </authorList>
    </citation>
    <scope>NUCLEOTIDE SEQUENCE [LARGE SCALE GENOMIC DNA]</scope>
    <source>
        <strain evidence="1 2">NST_G2</strain>
    </source>
</reference>